<evidence type="ECO:0000313" key="6">
    <source>
        <dbReference type="EMBL" id="QUI21380.1"/>
    </source>
</evidence>
<dbReference type="Proteomes" id="UP000683246">
    <property type="component" value="Chromosome"/>
</dbReference>
<dbReference type="GO" id="GO:0045892">
    <property type="term" value="P:negative regulation of DNA-templated transcription"/>
    <property type="evidence" value="ECO:0007669"/>
    <property type="project" value="UniProtKB-ARBA"/>
</dbReference>
<keyword evidence="1" id="KW-0805">Transcription regulation</keyword>
<dbReference type="AlphaFoldDB" id="A0A8J8MGT4"/>
<dbReference type="InterPro" id="IPR023772">
    <property type="entry name" value="DNA-bd_HTH_TetR-type_CS"/>
</dbReference>
<sequence>MKLNYNDKENRILDASMELFIQYGFDKTTVAEVAKNAGISKGAIYLHFKSKDDLFESLLFRELKTYSLRWFELIESDPKGGLLPGMYRNMLKAITSSELMIAIFKKDLKVLGSYVKKDNSFFKKDSTAGIRKEFIQKMMDVGAVRKDVDPKMTAHIMDMLAFSLVSMGDVKRYDEIPPTDEVIEAIAVFMDRALTPEDGGNSEAGKQVLRDIAAATVSYYEAQENMEE</sequence>
<dbReference type="SUPFAM" id="SSF46689">
    <property type="entry name" value="Homeodomain-like"/>
    <property type="match status" value="1"/>
</dbReference>
<dbReference type="GO" id="GO:0000976">
    <property type="term" value="F:transcription cis-regulatory region binding"/>
    <property type="evidence" value="ECO:0007669"/>
    <property type="project" value="TreeGrafter"/>
</dbReference>
<name>A0A8J8MGT4_9FIRM</name>
<keyword evidence="7" id="KW-1185">Reference proteome</keyword>
<dbReference type="InterPro" id="IPR009057">
    <property type="entry name" value="Homeodomain-like_sf"/>
</dbReference>
<evidence type="ECO:0000256" key="4">
    <source>
        <dbReference type="PROSITE-ProRule" id="PRU00335"/>
    </source>
</evidence>
<dbReference type="Pfam" id="PF00440">
    <property type="entry name" value="TetR_N"/>
    <property type="match status" value="1"/>
</dbReference>
<feature type="domain" description="HTH tetR-type" evidence="5">
    <location>
        <begin position="6"/>
        <end position="66"/>
    </location>
</feature>
<dbReference type="KEGG" id="vpy:HZI73_03360"/>
<dbReference type="EMBL" id="CP058649">
    <property type="protein sequence ID" value="QUI21380.1"/>
    <property type="molecule type" value="Genomic_DNA"/>
</dbReference>
<gene>
    <name evidence="6" type="ORF">HZI73_03360</name>
</gene>
<dbReference type="GO" id="GO:0003700">
    <property type="term" value="F:DNA-binding transcription factor activity"/>
    <property type="evidence" value="ECO:0007669"/>
    <property type="project" value="TreeGrafter"/>
</dbReference>
<evidence type="ECO:0000256" key="3">
    <source>
        <dbReference type="ARBA" id="ARBA00023163"/>
    </source>
</evidence>
<dbReference type="PANTHER" id="PTHR30055:SF234">
    <property type="entry name" value="HTH-TYPE TRANSCRIPTIONAL REGULATOR BETI"/>
    <property type="match status" value="1"/>
</dbReference>
<dbReference type="PROSITE" id="PS01081">
    <property type="entry name" value="HTH_TETR_1"/>
    <property type="match status" value="1"/>
</dbReference>
<protein>
    <submittedName>
        <fullName evidence="6">TetR/AcrR family transcriptional regulator</fullName>
    </submittedName>
</protein>
<evidence type="ECO:0000256" key="2">
    <source>
        <dbReference type="ARBA" id="ARBA00023125"/>
    </source>
</evidence>
<keyword evidence="2 4" id="KW-0238">DNA-binding</keyword>
<dbReference type="FunFam" id="1.10.10.60:FF:000141">
    <property type="entry name" value="TetR family transcriptional regulator"/>
    <property type="match status" value="1"/>
</dbReference>
<dbReference type="PROSITE" id="PS50977">
    <property type="entry name" value="HTH_TETR_2"/>
    <property type="match status" value="1"/>
</dbReference>
<evidence type="ECO:0000259" key="5">
    <source>
        <dbReference type="PROSITE" id="PS50977"/>
    </source>
</evidence>
<evidence type="ECO:0000313" key="7">
    <source>
        <dbReference type="Proteomes" id="UP000683246"/>
    </source>
</evidence>
<reference evidence="6" key="1">
    <citation type="submission" date="2020-07" db="EMBL/GenBank/DDBJ databases">
        <title>Vallitalea pronyensis genome.</title>
        <authorList>
            <person name="Postec A."/>
        </authorList>
    </citation>
    <scope>NUCLEOTIDE SEQUENCE</scope>
    <source>
        <strain evidence="6">FatNI3</strain>
    </source>
</reference>
<feature type="DNA-binding region" description="H-T-H motif" evidence="4">
    <location>
        <begin position="29"/>
        <end position="48"/>
    </location>
</feature>
<dbReference type="InterPro" id="IPR050109">
    <property type="entry name" value="HTH-type_TetR-like_transc_reg"/>
</dbReference>
<dbReference type="InterPro" id="IPR001647">
    <property type="entry name" value="HTH_TetR"/>
</dbReference>
<keyword evidence="3" id="KW-0804">Transcription</keyword>
<evidence type="ECO:0000256" key="1">
    <source>
        <dbReference type="ARBA" id="ARBA00023015"/>
    </source>
</evidence>
<dbReference type="PANTHER" id="PTHR30055">
    <property type="entry name" value="HTH-TYPE TRANSCRIPTIONAL REGULATOR RUTR"/>
    <property type="match status" value="1"/>
</dbReference>
<dbReference type="Gene3D" id="1.10.357.10">
    <property type="entry name" value="Tetracycline Repressor, domain 2"/>
    <property type="match status" value="1"/>
</dbReference>
<organism evidence="6 7">
    <name type="scientific">Vallitalea pronyensis</name>
    <dbReference type="NCBI Taxonomy" id="1348613"/>
    <lineage>
        <taxon>Bacteria</taxon>
        <taxon>Bacillati</taxon>
        <taxon>Bacillota</taxon>
        <taxon>Clostridia</taxon>
        <taxon>Lachnospirales</taxon>
        <taxon>Vallitaleaceae</taxon>
        <taxon>Vallitalea</taxon>
    </lineage>
</organism>
<proteinExistence type="predicted"/>
<dbReference type="PRINTS" id="PR00455">
    <property type="entry name" value="HTHTETR"/>
</dbReference>
<dbReference type="RefSeq" id="WP_212696850.1">
    <property type="nucleotide sequence ID" value="NZ_CP058649.1"/>
</dbReference>
<accession>A0A8J8MGT4</accession>